<evidence type="ECO:0000313" key="17">
    <source>
        <dbReference type="EMBL" id="NYE74597.1"/>
    </source>
</evidence>
<reference evidence="17 18" key="1">
    <citation type="submission" date="2020-07" db="EMBL/GenBank/DDBJ databases">
        <title>Sequencing the genomes of 1000 actinobacteria strains.</title>
        <authorList>
            <person name="Klenk H.-P."/>
        </authorList>
    </citation>
    <scope>NUCLEOTIDE SEQUENCE [LARGE SCALE GENOMIC DNA]</scope>
    <source>
        <strain evidence="17 18">DSM 22083</strain>
    </source>
</reference>
<sequence>MFPDNLTRDEAMARSALIATSHYRIELDLSGREVADPALTFRSTSTVRFAAAAPGSLHIDAIADRVITATLDGEPLEAGRFADSRLPFEVTAGDHELTVTAEYRYSRAGLGLHRFVDPADDRIYCYTQFESAEARRVFACFEQPDLKARMSVTVTAPRDWTVISNGAETGRVDVTEALSRWEFAETEPFSTYLVGVVAGEYRQVVADETAGKNAAPLSILVRDSVLPHLDADRIVEVTRGGFDVFEEAFGYPYPFGKYDQAFVPEYNMGAMENVGCIVLRDSMIFRSRVTAATYRERANVVLHELAHMWFGDLVTMRWWDDLWLKESFAEWAATFAQSRLDADPSQAWATFCNKRKTWAYRQDQLSSTHPIAADMIDLEAVEQNFDGITYAKGASVLRQLVAFVGEDAFLAGARRYFADHAYGNTELSHLLTALQQASGRDLSGWSAQWLEQAGVNTLRPEFAVDVAGVITRFTVLQEAPAEWPTLRDHRIAIGLYDLIDGRLTRTHRLETDVSGAATEVAGLTGRRQPDLILINDDDLTYAKLRLDPRSLTTVIDNIDRIDDPLARAVCWGAAWDMCRDAELPAADYVALVLRGVAVESDLTAVEAVLLQGLRAAQEDTPPAARETVRRTWQDGLAGLLTAAEPGSDHQLALARAYARAALDPSAGAVINGWLVGEDVPEGLVVDQDLRWILILHLARLGLADDAMITAEQGRDNTITGAEQAAGARAARPDPAAKTEAWRLAVADADVPNETQRQVCVGFVQPDQDDLLRPYLAAYLEAAEQMSAGNGIWGGQGTSLRDNALILLYPRLADTAEQLRTVDAWLASADLTPSVRRLVSERRDETARSLRCQQAAEGATVRP</sequence>
<evidence type="ECO:0000256" key="1">
    <source>
        <dbReference type="ARBA" id="ARBA00000098"/>
    </source>
</evidence>
<evidence type="ECO:0000259" key="15">
    <source>
        <dbReference type="Pfam" id="PF11838"/>
    </source>
</evidence>
<dbReference type="InterPro" id="IPR001930">
    <property type="entry name" value="Peptidase_M1"/>
</dbReference>
<evidence type="ECO:0000256" key="5">
    <source>
        <dbReference type="ARBA" id="ARBA00015611"/>
    </source>
</evidence>
<dbReference type="EC" id="3.4.11.2" evidence="4"/>
<dbReference type="InterPro" id="IPR045357">
    <property type="entry name" value="Aminopeptidase_N-like_N"/>
</dbReference>
<dbReference type="Gene3D" id="2.60.40.1730">
    <property type="entry name" value="tricorn interacting facor f3 domain"/>
    <property type="match status" value="1"/>
</dbReference>
<protein>
    <recommendedName>
        <fullName evidence="5">Aminopeptidase N</fullName>
        <ecNumber evidence="4">3.4.11.2</ecNumber>
    </recommendedName>
    <alternativeName>
        <fullName evidence="12">Alanine aminopeptidase</fullName>
    </alternativeName>
    <alternativeName>
        <fullName evidence="13">Lysyl aminopeptidase</fullName>
    </alternativeName>
</protein>
<proteinExistence type="inferred from homology"/>
<keyword evidence="7" id="KW-0645">Protease</keyword>
<evidence type="ECO:0000256" key="11">
    <source>
        <dbReference type="ARBA" id="ARBA00023049"/>
    </source>
</evidence>
<accession>A0A7Y9LE54</accession>
<dbReference type="FunFam" id="1.10.390.10:FF:000004">
    <property type="entry name" value="Aminopeptidase N"/>
    <property type="match status" value="1"/>
</dbReference>
<evidence type="ECO:0000256" key="7">
    <source>
        <dbReference type="ARBA" id="ARBA00022670"/>
    </source>
</evidence>
<dbReference type="Pfam" id="PF01433">
    <property type="entry name" value="Peptidase_M1"/>
    <property type="match status" value="1"/>
</dbReference>
<dbReference type="GO" id="GO:0008270">
    <property type="term" value="F:zinc ion binding"/>
    <property type="evidence" value="ECO:0007669"/>
    <property type="project" value="InterPro"/>
</dbReference>
<dbReference type="CDD" id="cd09602">
    <property type="entry name" value="M1_APN"/>
    <property type="match status" value="1"/>
</dbReference>
<keyword evidence="18" id="KW-1185">Reference proteome</keyword>
<evidence type="ECO:0000256" key="13">
    <source>
        <dbReference type="ARBA" id="ARBA00031533"/>
    </source>
</evidence>
<feature type="domain" description="Aminopeptidase N-like N-terminal" evidence="16">
    <location>
        <begin position="95"/>
        <end position="193"/>
    </location>
</feature>
<dbReference type="PANTHER" id="PTHR11533:SF174">
    <property type="entry name" value="PUROMYCIN-SENSITIVE AMINOPEPTIDASE-RELATED"/>
    <property type="match status" value="1"/>
</dbReference>
<evidence type="ECO:0000256" key="9">
    <source>
        <dbReference type="ARBA" id="ARBA00022801"/>
    </source>
</evidence>
<evidence type="ECO:0000256" key="6">
    <source>
        <dbReference type="ARBA" id="ARBA00022438"/>
    </source>
</evidence>
<evidence type="ECO:0000256" key="8">
    <source>
        <dbReference type="ARBA" id="ARBA00022723"/>
    </source>
</evidence>
<dbReference type="Pfam" id="PF11838">
    <property type="entry name" value="ERAP1_C"/>
    <property type="match status" value="1"/>
</dbReference>
<dbReference type="Proteomes" id="UP000569914">
    <property type="component" value="Unassembled WGS sequence"/>
</dbReference>
<keyword evidence="10" id="KW-0862">Zinc</keyword>
<feature type="domain" description="Peptidase M1 membrane alanine aminopeptidase" evidence="14">
    <location>
        <begin position="236"/>
        <end position="449"/>
    </location>
</feature>
<evidence type="ECO:0000259" key="16">
    <source>
        <dbReference type="Pfam" id="PF17900"/>
    </source>
</evidence>
<dbReference type="GO" id="GO:0016020">
    <property type="term" value="C:membrane"/>
    <property type="evidence" value="ECO:0007669"/>
    <property type="project" value="TreeGrafter"/>
</dbReference>
<dbReference type="InterPro" id="IPR042097">
    <property type="entry name" value="Aminopeptidase_N-like_N_sf"/>
</dbReference>
<dbReference type="Pfam" id="PF17900">
    <property type="entry name" value="Peptidase_M1_N"/>
    <property type="match status" value="1"/>
</dbReference>
<dbReference type="NCBIfam" id="TIGR02412">
    <property type="entry name" value="pepN_strep_liv"/>
    <property type="match status" value="1"/>
</dbReference>
<dbReference type="GO" id="GO:0006508">
    <property type="term" value="P:proteolysis"/>
    <property type="evidence" value="ECO:0007669"/>
    <property type="project" value="UniProtKB-KW"/>
</dbReference>
<dbReference type="PRINTS" id="PR00756">
    <property type="entry name" value="ALADIPTASE"/>
</dbReference>
<keyword evidence="8" id="KW-0479">Metal-binding</keyword>
<dbReference type="EMBL" id="JACCBU010000001">
    <property type="protein sequence ID" value="NYE74597.1"/>
    <property type="molecule type" value="Genomic_DNA"/>
</dbReference>
<feature type="domain" description="ERAP1-like C-terminal" evidence="15">
    <location>
        <begin position="531"/>
        <end position="846"/>
    </location>
</feature>
<dbReference type="InterPro" id="IPR012778">
    <property type="entry name" value="Pept_M1_aminopeptidase"/>
</dbReference>
<dbReference type="GO" id="GO:0016285">
    <property type="term" value="F:alanyl aminopeptidase activity"/>
    <property type="evidence" value="ECO:0007669"/>
    <property type="project" value="UniProtKB-EC"/>
</dbReference>
<comment type="cofactor">
    <cofactor evidence="2">
        <name>Zn(2+)</name>
        <dbReference type="ChEBI" id="CHEBI:29105"/>
    </cofactor>
</comment>
<evidence type="ECO:0000259" key="14">
    <source>
        <dbReference type="Pfam" id="PF01433"/>
    </source>
</evidence>
<dbReference type="InterPro" id="IPR027268">
    <property type="entry name" value="Peptidase_M4/M1_CTD_sf"/>
</dbReference>
<dbReference type="GO" id="GO:0042277">
    <property type="term" value="F:peptide binding"/>
    <property type="evidence" value="ECO:0007669"/>
    <property type="project" value="TreeGrafter"/>
</dbReference>
<name>A0A7Y9LE54_9ACTN</name>
<dbReference type="InterPro" id="IPR050344">
    <property type="entry name" value="Peptidase_M1_aminopeptidases"/>
</dbReference>
<keyword evidence="9 17" id="KW-0378">Hydrolase</keyword>
<dbReference type="RefSeq" id="WP_179757024.1">
    <property type="nucleotide sequence ID" value="NZ_JACCBU010000001.1"/>
</dbReference>
<evidence type="ECO:0000256" key="12">
    <source>
        <dbReference type="ARBA" id="ARBA00029811"/>
    </source>
</evidence>
<comment type="similarity">
    <text evidence="3">Belongs to the peptidase M1 family.</text>
</comment>
<evidence type="ECO:0000256" key="3">
    <source>
        <dbReference type="ARBA" id="ARBA00010136"/>
    </source>
</evidence>
<organism evidence="17 18">
    <name type="scientific">Microlunatus parietis</name>
    <dbReference type="NCBI Taxonomy" id="682979"/>
    <lineage>
        <taxon>Bacteria</taxon>
        <taxon>Bacillati</taxon>
        <taxon>Actinomycetota</taxon>
        <taxon>Actinomycetes</taxon>
        <taxon>Propionibacteriales</taxon>
        <taxon>Propionibacteriaceae</taxon>
        <taxon>Microlunatus</taxon>
    </lineage>
</organism>
<evidence type="ECO:0000313" key="18">
    <source>
        <dbReference type="Proteomes" id="UP000569914"/>
    </source>
</evidence>
<comment type="catalytic activity">
    <reaction evidence="1">
        <text>Release of an N-terminal amino acid, Xaa-|-Yaa- from a peptide, amide or arylamide. Xaa is preferably Ala, but may be most amino acids including Pro (slow action). When a terminal hydrophobic residue is followed by a prolyl residue, the two may be released as an intact Xaa-Pro dipeptide.</text>
        <dbReference type="EC" id="3.4.11.2"/>
    </reaction>
</comment>
<keyword evidence="6 17" id="KW-0031">Aminopeptidase</keyword>
<dbReference type="GO" id="GO:0005615">
    <property type="term" value="C:extracellular space"/>
    <property type="evidence" value="ECO:0007669"/>
    <property type="project" value="TreeGrafter"/>
</dbReference>
<evidence type="ECO:0000256" key="2">
    <source>
        <dbReference type="ARBA" id="ARBA00001947"/>
    </source>
</evidence>
<evidence type="ECO:0000256" key="4">
    <source>
        <dbReference type="ARBA" id="ARBA00012564"/>
    </source>
</evidence>
<evidence type="ECO:0000256" key="10">
    <source>
        <dbReference type="ARBA" id="ARBA00022833"/>
    </source>
</evidence>
<dbReference type="GO" id="GO:0043171">
    <property type="term" value="P:peptide catabolic process"/>
    <property type="evidence" value="ECO:0007669"/>
    <property type="project" value="TreeGrafter"/>
</dbReference>
<gene>
    <name evidence="17" type="ORF">BKA15_005926</name>
</gene>
<keyword evidence="11" id="KW-0482">Metalloprotease</keyword>
<dbReference type="PANTHER" id="PTHR11533">
    <property type="entry name" value="PROTEASE M1 ZINC METALLOPROTEASE"/>
    <property type="match status" value="1"/>
</dbReference>
<dbReference type="GO" id="GO:0070006">
    <property type="term" value="F:metalloaminopeptidase activity"/>
    <property type="evidence" value="ECO:0007669"/>
    <property type="project" value="TreeGrafter"/>
</dbReference>
<comment type="caution">
    <text evidence="17">The sequence shown here is derived from an EMBL/GenBank/DDBJ whole genome shotgun (WGS) entry which is preliminary data.</text>
</comment>
<dbReference type="SUPFAM" id="SSF63737">
    <property type="entry name" value="Leukotriene A4 hydrolase N-terminal domain"/>
    <property type="match status" value="1"/>
</dbReference>
<dbReference type="InterPro" id="IPR014782">
    <property type="entry name" value="Peptidase_M1_dom"/>
</dbReference>
<dbReference type="AlphaFoldDB" id="A0A7Y9LE54"/>
<dbReference type="InterPro" id="IPR024571">
    <property type="entry name" value="ERAP1-like_C_dom"/>
</dbReference>
<dbReference type="Gene3D" id="1.10.390.10">
    <property type="entry name" value="Neutral Protease Domain 2"/>
    <property type="match status" value="1"/>
</dbReference>
<dbReference type="GO" id="GO:0005737">
    <property type="term" value="C:cytoplasm"/>
    <property type="evidence" value="ECO:0007669"/>
    <property type="project" value="TreeGrafter"/>
</dbReference>
<dbReference type="SUPFAM" id="SSF55486">
    <property type="entry name" value="Metalloproteases ('zincins'), catalytic domain"/>
    <property type="match status" value="1"/>
</dbReference>